<evidence type="ECO:0000256" key="1">
    <source>
        <dbReference type="SAM" id="MobiDB-lite"/>
    </source>
</evidence>
<dbReference type="Proteomes" id="UP000218628">
    <property type="component" value="Chromosome"/>
</dbReference>
<gene>
    <name evidence="2" type="ORF">CO690_08795</name>
</gene>
<dbReference type="GO" id="GO:0016787">
    <property type="term" value="F:hydrolase activity"/>
    <property type="evidence" value="ECO:0007669"/>
    <property type="project" value="UniProtKB-KW"/>
</dbReference>
<protein>
    <submittedName>
        <fullName evidence="2">Metal-dependent hydrolase</fullName>
    </submittedName>
</protein>
<evidence type="ECO:0000313" key="3">
    <source>
        <dbReference type="Proteomes" id="UP000218628"/>
    </source>
</evidence>
<proteinExistence type="predicted"/>
<organism evidence="2 3">
    <name type="scientific">Rothia mucilaginosa</name>
    <dbReference type="NCBI Taxonomy" id="43675"/>
    <lineage>
        <taxon>Bacteria</taxon>
        <taxon>Bacillati</taxon>
        <taxon>Actinomycetota</taxon>
        <taxon>Actinomycetes</taxon>
        <taxon>Micrococcales</taxon>
        <taxon>Micrococcaceae</taxon>
        <taxon>Rothia</taxon>
    </lineage>
</organism>
<accession>A0A291DGX1</accession>
<dbReference type="AlphaFoldDB" id="A0A291DGX1"/>
<keyword evidence="2" id="KW-0378">Hydrolase</keyword>
<dbReference type="EMBL" id="CP023510">
    <property type="protein sequence ID" value="ATF63771.1"/>
    <property type="molecule type" value="Genomic_DNA"/>
</dbReference>
<feature type="region of interest" description="Disordered" evidence="1">
    <location>
        <begin position="1"/>
        <end position="29"/>
    </location>
</feature>
<name>A0A291DGX1_9MICC</name>
<sequence>MNANNIPNGNIPNGNTPNSDHFHSGYDTPPPIRNEYDVLSCALHQHGYWPDHSLIILTATDDTLGPSLRVNLPDEPCTHSERADFLHETFTKLPTHHNGETLTRFYAIIIDGDNTVRQRQLHPNTAQLAAIEEIQQDVDTQIPINAWLHLLHDPRIVSELRCEDVIYAGGASIWALNPEQQALTLLAPIEEIRHSSYYTWLTRHGDTIADTAQHNYAHSHWDTDPTANPETRHDWENAVELWDHTHTTRHDEARQSVRTIYRQAQIDLCYWDAAINAAAHLLTTHPVDNAGNPITGDAPTIGDALRELIPAEVAGHLRASIAPATLNPITAEMLTYLAGYGLNHAQKALAYLHYSAQYTYHAFGGEYPSTDRAPLEPPRYGTRITRKTYIPASFTHALSATVGTEQPHVRAVPEKCVQWQDWIRRTHRTIQQSRTIQQNRSNRHTNLNGWALENLTPADLASAAELNTISRDLLPRLEEHPKDHNAHNKLESLQQRIDESCTNSEYLTKHHAVYTHYLNALKGKLDSPHWARLNALELLTSLLTPHSTDGEYAALRNTQAWTNWYKGYSTYARMLRQEAHRHTFGKDLNILDVHLNAGNLPAWIKYTICGEPGTHREPISTLKPRKP</sequence>
<reference evidence="3" key="1">
    <citation type="submission" date="2017-09" db="EMBL/GenBank/DDBJ databases">
        <title>FDA dAtabase for Regulatory Grade micrObial Sequences (FDA-ARGOS): Supporting development and validation of Infectious Disease Dx tests.</title>
        <authorList>
            <person name="Minogue T."/>
            <person name="Wolcott M."/>
            <person name="Wasieloski L."/>
            <person name="Aguilar W."/>
            <person name="Moore D."/>
            <person name="Tallon L."/>
            <person name="Sadzewicz L."/>
            <person name="Ott S."/>
            <person name="Zhao X."/>
            <person name="Nagaraj S."/>
            <person name="Vavikolanu K."/>
            <person name="Aluvathingal J."/>
            <person name="Nadendla S."/>
            <person name="Sichtig H."/>
        </authorList>
    </citation>
    <scope>NUCLEOTIDE SEQUENCE [LARGE SCALE GENOMIC DNA]</scope>
    <source>
        <strain evidence="3">FDAARGOS_369</strain>
    </source>
</reference>
<feature type="compositionally biased region" description="Low complexity" evidence="1">
    <location>
        <begin position="1"/>
        <end position="18"/>
    </location>
</feature>
<evidence type="ECO:0000313" key="2">
    <source>
        <dbReference type="EMBL" id="ATF63771.1"/>
    </source>
</evidence>
<dbReference type="RefSeq" id="WP_070599422.1">
    <property type="nucleotide sequence ID" value="NZ_CP023510.1"/>
</dbReference>